<comment type="caution">
    <text evidence="2">The sequence shown here is derived from an EMBL/GenBank/DDBJ whole genome shotgun (WGS) entry which is preliminary data.</text>
</comment>
<dbReference type="PANTHER" id="PTHR34427">
    <property type="entry name" value="DUF4283 DOMAIN PROTEIN"/>
    <property type="match status" value="1"/>
</dbReference>
<evidence type="ECO:0008006" key="4">
    <source>
        <dbReference type="Google" id="ProtNLM"/>
    </source>
</evidence>
<evidence type="ECO:0000313" key="2">
    <source>
        <dbReference type="EMBL" id="KAG5627690.1"/>
    </source>
</evidence>
<keyword evidence="3" id="KW-1185">Reference proteome</keyword>
<dbReference type="EMBL" id="JACXVP010000002">
    <property type="protein sequence ID" value="KAG5627690.1"/>
    <property type="molecule type" value="Genomic_DNA"/>
</dbReference>
<dbReference type="PANTHER" id="PTHR34427:SF16">
    <property type="entry name" value="DUF4283 DOMAIN-CONTAINING PROTEIN"/>
    <property type="match status" value="1"/>
</dbReference>
<dbReference type="Proteomes" id="UP000824120">
    <property type="component" value="Chromosome 2"/>
</dbReference>
<gene>
    <name evidence="2" type="ORF">H5410_012908</name>
</gene>
<name>A0A9J6ATZ0_SOLCO</name>
<proteinExistence type="predicted"/>
<organism evidence="2 3">
    <name type="scientific">Solanum commersonii</name>
    <name type="common">Commerson's wild potato</name>
    <name type="synonym">Commerson's nightshade</name>
    <dbReference type="NCBI Taxonomy" id="4109"/>
    <lineage>
        <taxon>Eukaryota</taxon>
        <taxon>Viridiplantae</taxon>
        <taxon>Streptophyta</taxon>
        <taxon>Embryophyta</taxon>
        <taxon>Tracheophyta</taxon>
        <taxon>Spermatophyta</taxon>
        <taxon>Magnoliopsida</taxon>
        <taxon>eudicotyledons</taxon>
        <taxon>Gunneridae</taxon>
        <taxon>Pentapetalae</taxon>
        <taxon>asterids</taxon>
        <taxon>lamiids</taxon>
        <taxon>Solanales</taxon>
        <taxon>Solanaceae</taxon>
        <taxon>Solanoideae</taxon>
        <taxon>Solaneae</taxon>
        <taxon>Solanum</taxon>
    </lineage>
</organism>
<sequence>MRLEWWNPTVGYSPISQNNDTTWIRDLGIPLHLWSQKIFSEVWNLCGRWVFPLKRKQNSKTPEVARIQTIGDGRSFPRVDANRTPEPGGENNRAWPARLETCKYHDLTMMGDTLKEGKKIVKDQHNSMAIQEGKEIDKWVLEDAEPIQQHQNLLPDK</sequence>
<dbReference type="AlphaFoldDB" id="A0A9J6ATZ0"/>
<protein>
    <recommendedName>
        <fullName evidence="4">DUF4283 domain-containing protein</fullName>
    </recommendedName>
</protein>
<accession>A0A9J6ATZ0</accession>
<reference evidence="2 3" key="1">
    <citation type="submission" date="2020-09" db="EMBL/GenBank/DDBJ databases">
        <title>De no assembly of potato wild relative species, Solanum commersonii.</title>
        <authorList>
            <person name="Cho K."/>
        </authorList>
    </citation>
    <scope>NUCLEOTIDE SEQUENCE [LARGE SCALE GENOMIC DNA]</scope>
    <source>
        <strain evidence="2">LZ3.2</strain>
        <tissue evidence="2">Leaf</tissue>
    </source>
</reference>
<feature type="region of interest" description="Disordered" evidence="1">
    <location>
        <begin position="74"/>
        <end position="94"/>
    </location>
</feature>
<evidence type="ECO:0000313" key="3">
    <source>
        <dbReference type="Proteomes" id="UP000824120"/>
    </source>
</evidence>
<evidence type="ECO:0000256" key="1">
    <source>
        <dbReference type="SAM" id="MobiDB-lite"/>
    </source>
</evidence>